<keyword evidence="11" id="KW-0325">Glycoprotein</keyword>
<evidence type="ECO:0000313" key="20">
    <source>
        <dbReference type="EMBL" id="PWA24813.1"/>
    </source>
</evidence>
<dbReference type="Gene3D" id="1.20.1250.20">
    <property type="entry name" value="MFS general substrate transporter like domains"/>
    <property type="match status" value="1"/>
</dbReference>
<evidence type="ECO:0000256" key="2">
    <source>
        <dbReference type="ARBA" id="ARBA00009657"/>
    </source>
</evidence>
<feature type="transmembrane region" description="Helical" evidence="15">
    <location>
        <begin position="258"/>
        <end position="282"/>
    </location>
</feature>
<evidence type="ECO:0000256" key="10">
    <source>
        <dbReference type="ARBA" id="ARBA00023157"/>
    </source>
</evidence>
<dbReference type="EMBL" id="NHOQ01001396">
    <property type="protein sequence ID" value="PWA24813.1"/>
    <property type="molecule type" value="Genomic_DNA"/>
</dbReference>
<dbReference type="GO" id="GO:0006811">
    <property type="term" value="P:monoatomic ion transport"/>
    <property type="evidence" value="ECO:0007669"/>
    <property type="project" value="UniProtKB-KW"/>
</dbReference>
<evidence type="ECO:0000313" key="21">
    <source>
        <dbReference type="Proteomes" id="UP000250572"/>
    </source>
</evidence>
<dbReference type="Gene3D" id="3.30.60.30">
    <property type="match status" value="1"/>
</dbReference>
<dbReference type="Pfam" id="PF03137">
    <property type="entry name" value="OATP"/>
    <property type="match status" value="1"/>
</dbReference>
<comment type="caution">
    <text evidence="20">The sequence shown here is derived from an EMBL/GenBank/DDBJ whole genome shotgun (WGS) entry which is preliminary data.</text>
</comment>
<sequence length="722" mass="78836">MQKLEKPGTASWMLEDSPATCTAKNCHPNLKMFLAALSYAYFAKTLSGSYMKSTITQLERRFDIPSYLIGVIDGSFEIGNLLVIAFVSYFGAKLHRPKIIATGCILMSLGTFLIAMPHFIIGRYKIETTIRASENSTSQLSPCPVSSLESSRAGDRPSSLPSAGCEQESSISMWMYVLLGNVLRGIGETPVQPLGISYIDDYAQSENAALYIGCIQTIAIIGPVFGFLLGSLCAKIYVDVGYVDMETITITPQDARWVGAWWLGYLVAGTVTLLSAVPFWFLPKSLPIPVDKHDSVCAPEQTRFIKDADSPTLDHKIRPEEPTNLHVMANEFVPTLKILLGNPVYILYLGVTIIQFNSLIGMVTYKPKYIEQHYGQTASKANFLMGMINIPAVALGMFSGGVVMKKYKLGVMGAAKFAFGTSLLGFFLSFLFLAMGCENTKVAGITVSYAGVEDLSYQEQSLFSDCNSGCLCSPKEWDPVCGENGITYISPCLAGCTSSSGSGRNMVGHIAYHCFQSMSILSPIAKLYNVFDNCRCVSVTDVQPGNITASLGQCSLGHSCDRVFPYFLALSVLSSFIISLGGTPGLMLLVRQPELKSLALGIHTLATRTLAGIPAPIYFGAIIDTTCLKWAYSTCGGKGACRIYNTSSYRIVYLGLTLGLRAVSFFLCIWGFALLKRHIKREEKEALSNQNSELESLRKEENSSMHCEQFILSPDCNPERET</sequence>
<evidence type="ECO:0000256" key="16">
    <source>
        <dbReference type="SAM" id="Coils"/>
    </source>
</evidence>
<dbReference type="SUPFAM" id="SSF100895">
    <property type="entry name" value="Kazal-type serine protease inhibitors"/>
    <property type="match status" value="1"/>
</dbReference>
<feature type="transmembrane region" description="Helical" evidence="15">
    <location>
        <begin position="651"/>
        <end position="675"/>
    </location>
</feature>
<evidence type="ECO:0000256" key="3">
    <source>
        <dbReference type="ARBA" id="ARBA00022448"/>
    </source>
</evidence>
<reference evidence="20 21" key="1">
    <citation type="journal article" date="2018" name="G3 (Bethesda)">
        <title>A High-Quality Reference Genome for the Invasive Mosquitofish Gambusia affinis Using a Chicago Library.</title>
        <authorList>
            <person name="Hoffberg S.L."/>
            <person name="Troendle N.J."/>
            <person name="Glenn T.C."/>
            <person name="Mahmud O."/>
            <person name="Louha S."/>
            <person name="Chalopin D."/>
            <person name="Bennetzen J.L."/>
            <person name="Mauricio R."/>
        </authorList>
    </citation>
    <scope>NUCLEOTIDE SEQUENCE [LARGE SCALE GENOMIC DNA]</scope>
    <source>
        <strain evidence="20">NE01/NJP1002.9</strain>
        <tissue evidence="20">Muscle</tissue>
    </source>
</reference>
<feature type="transmembrane region" description="Helical" evidence="15">
    <location>
        <begin position="99"/>
        <end position="121"/>
    </location>
</feature>
<feature type="transmembrane region" description="Helical" evidence="15">
    <location>
        <begin position="610"/>
        <end position="631"/>
    </location>
</feature>
<keyword evidence="6 15" id="KW-1133">Transmembrane helix</keyword>
<evidence type="ECO:0000256" key="6">
    <source>
        <dbReference type="ARBA" id="ARBA00022989"/>
    </source>
</evidence>
<dbReference type="InterPro" id="IPR020846">
    <property type="entry name" value="MFS_dom"/>
</dbReference>
<comment type="similarity">
    <text evidence="2 15">Belongs to the organo anion transporter (TC 2.A.60) family.</text>
</comment>
<evidence type="ECO:0000256" key="14">
    <source>
        <dbReference type="ARBA" id="ARBA00052624"/>
    </source>
</evidence>
<feature type="domain" description="Major facilitator superfamily (MFS) profile" evidence="18">
    <location>
        <begin position="33"/>
        <end position="680"/>
    </location>
</feature>
<dbReference type="GO" id="GO:0043252">
    <property type="term" value="P:sodium-independent organic anion transport"/>
    <property type="evidence" value="ECO:0007669"/>
    <property type="project" value="TreeGrafter"/>
</dbReference>
<comment type="subcellular location">
    <subcellularLocation>
        <location evidence="1 15">Cell membrane</location>
        <topology evidence="1 15">Multi-pass membrane protein</topology>
    </subcellularLocation>
</comment>
<dbReference type="InterPro" id="IPR036058">
    <property type="entry name" value="Kazal_dom_sf"/>
</dbReference>
<dbReference type="PROSITE" id="PS51465">
    <property type="entry name" value="KAZAL_2"/>
    <property type="match status" value="1"/>
</dbReference>
<evidence type="ECO:0000256" key="11">
    <source>
        <dbReference type="ARBA" id="ARBA00023180"/>
    </source>
</evidence>
<dbReference type="STRING" id="33528.ENSGAFP00000032628"/>
<dbReference type="GO" id="GO:0016323">
    <property type="term" value="C:basolateral plasma membrane"/>
    <property type="evidence" value="ECO:0007669"/>
    <property type="project" value="UniProtKB-ARBA"/>
</dbReference>
<feature type="transmembrane region" description="Helical" evidence="15">
    <location>
        <begin position="383"/>
        <end position="403"/>
    </location>
</feature>
<comment type="caution">
    <text evidence="15">Lacks conserved residue(s) required for the propagation of feature annotation.</text>
</comment>
<dbReference type="GO" id="GO:0015347">
    <property type="term" value="F:sodium-independent organic anion transmembrane transporter activity"/>
    <property type="evidence" value="ECO:0007669"/>
    <property type="project" value="TreeGrafter"/>
</dbReference>
<comment type="catalytic activity">
    <reaction evidence="14">
        <text>L-thyroxine sulfate(out) = L-thyroxine sulfate(in)</text>
        <dbReference type="Rhea" id="RHEA:73311"/>
        <dbReference type="ChEBI" id="CHEBI:176512"/>
    </reaction>
</comment>
<protein>
    <recommendedName>
        <fullName evidence="15">Solute carrier organic anion transporter family member</fullName>
    </recommendedName>
</protein>
<keyword evidence="10" id="KW-1015">Disulfide bond</keyword>
<evidence type="ECO:0000256" key="1">
    <source>
        <dbReference type="ARBA" id="ARBA00004651"/>
    </source>
</evidence>
<evidence type="ECO:0000259" key="18">
    <source>
        <dbReference type="PROSITE" id="PS50850"/>
    </source>
</evidence>
<keyword evidence="21" id="KW-1185">Reference proteome</keyword>
<comment type="catalytic activity">
    <reaction evidence="13">
        <text>L-thyroxine(out) = L-thyroxine(in)</text>
        <dbReference type="Rhea" id="RHEA:71819"/>
        <dbReference type="ChEBI" id="CHEBI:58448"/>
    </reaction>
</comment>
<keyword evidence="4" id="KW-1003">Cell membrane</keyword>
<evidence type="ECO:0000256" key="7">
    <source>
        <dbReference type="ARBA" id="ARBA00023055"/>
    </source>
</evidence>
<evidence type="ECO:0000256" key="5">
    <source>
        <dbReference type="ARBA" id="ARBA00022692"/>
    </source>
</evidence>
<dbReference type="NCBIfam" id="TIGR00805">
    <property type="entry name" value="oat"/>
    <property type="match status" value="1"/>
</dbReference>
<dbReference type="Pfam" id="PF07648">
    <property type="entry name" value="Kazal_2"/>
    <property type="match status" value="1"/>
</dbReference>
<keyword evidence="5 15" id="KW-0812">Transmembrane</keyword>
<evidence type="ECO:0000256" key="8">
    <source>
        <dbReference type="ARBA" id="ARBA00023065"/>
    </source>
</evidence>
<feature type="coiled-coil region" evidence="16">
    <location>
        <begin position="677"/>
        <end position="704"/>
    </location>
</feature>
<dbReference type="InterPro" id="IPR002350">
    <property type="entry name" value="Kazal_dom"/>
</dbReference>
<dbReference type="InterPro" id="IPR036259">
    <property type="entry name" value="MFS_trans_sf"/>
</dbReference>
<keyword evidence="16" id="KW-0175">Coiled coil</keyword>
<dbReference type="Proteomes" id="UP000250572">
    <property type="component" value="Unassembled WGS sequence"/>
</dbReference>
<accession>A0A315VR38</accession>
<dbReference type="SUPFAM" id="SSF103473">
    <property type="entry name" value="MFS general substrate transporter"/>
    <property type="match status" value="1"/>
</dbReference>
<keyword evidence="7" id="KW-0445">Lipid transport</keyword>
<feature type="transmembrane region" description="Helical" evidence="15">
    <location>
        <begin position="415"/>
        <end position="435"/>
    </location>
</feature>
<name>A0A315VR38_GAMAF</name>
<feature type="region of interest" description="Disordered" evidence="17">
    <location>
        <begin position="136"/>
        <end position="165"/>
    </location>
</feature>
<evidence type="ECO:0000256" key="9">
    <source>
        <dbReference type="ARBA" id="ARBA00023136"/>
    </source>
</evidence>
<evidence type="ECO:0000256" key="15">
    <source>
        <dbReference type="RuleBase" id="RU362056"/>
    </source>
</evidence>
<evidence type="ECO:0000256" key="17">
    <source>
        <dbReference type="SAM" id="MobiDB-lite"/>
    </source>
</evidence>
<dbReference type="AlphaFoldDB" id="A0A315VR38"/>
<dbReference type="PANTHER" id="PTHR11388:SF99">
    <property type="entry name" value="SOLUTE CARRIER ORGANIC ANION TRANSPORTER FAMILY MEMBER 1C1"/>
    <property type="match status" value="1"/>
</dbReference>
<organism evidence="20 21">
    <name type="scientific">Gambusia affinis</name>
    <name type="common">Western mosquitofish</name>
    <name type="synonym">Heterandria affinis</name>
    <dbReference type="NCBI Taxonomy" id="33528"/>
    <lineage>
        <taxon>Eukaryota</taxon>
        <taxon>Metazoa</taxon>
        <taxon>Chordata</taxon>
        <taxon>Craniata</taxon>
        <taxon>Vertebrata</taxon>
        <taxon>Euteleostomi</taxon>
        <taxon>Actinopterygii</taxon>
        <taxon>Neopterygii</taxon>
        <taxon>Teleostei</taxon>
        <taxon>Neoteleostei</taxon>
        <taxon>Acanthomorphata</taxon>
        <taxon>Ovalentaria</taxon>
        <taxon>Atherinomorphae</taxon>
        <taxon>Cyprinodontiformes</taxon>
        <taxon>Poeciliidae</taxon>
        <taxon>Poeciliinae</taxon>
        <taxon>Gambusia</taxon>
    </lineage>
</organism>
<evidence type="ECO:0000256" key="12">
    <source>
        <dbReference type="ARBA" id="ARBA00050960"/>
    </source>
</evidence>
<dbReference type="InterPro" id="IPR004156">
    <property type="entry name" value="OATP"/>
</dbReference>
<proteinExistence type="inferred from homology"/>
<feature type="non-terminal residue" evidence="20">
    <location>
        <position position="722"/>
    </location>
</feature>
<dbReference type="PROSITE" id="PS50850">
    <property type="entry name" value="MFS"/>
    <property type="match status" value="1"/>
</dbReference>
<feature type="domain" description="Kazal-like" evidence="19">
    <location>
        <begin position="460"/>
        <end position="516"/>
    </location>
</feature>
<keyword evidence="8 15" id="KW-0406">Ion transport</keyword>
<evidence type="ECO:0000256" key="13">
    <source>
        <dbReference type="ARBA" id="ARBA00051340"/>
    </source>
</evidence>
<evidence type="ECO:0000259" key="19">
    <source>
        <dbReference type="PROSITE" id="PS51465"/>
    </source>
</evidence>
<gene>
    <name evidence="20" type="ORF">CCH79_00010192</name>
</gene>
<keyword evidence="3 15" id="KW-0813">Transport</keyword>
<feature type="transmembrane region" description="Helical" evidence="15">
    <location>
        <begin position="67"/>
        <end position="87"/>
    </location>
</feature>
<feature type="transmembrane region" description="Helical" evidence="15">
    <location>
        <begin position="563"/>
        <end position="589"/>
    </location>
</feature>
<evidence type="ECO:0000256" key="4">
    <source>
        <dbReference type="ARBA" id="ARBA00022475"/>
    </source>
</evidence>
<dbReference type="PANTHER" id="PTHR11388">
    <property type="entry name" value="ORGANIC ANION TRANSPORTER"/>
    <property type="match status" value="1"/>
</dbReference>
<keyword evidence="9 15" id="KW-0472">Membrane</keyword>
<comment type="catalytic activity">
    <reaction evidence="12">
        <text>3,3',5'-triiodo-L-thyronine(out) = 3,3',5'-triiodo-L-thyronine(in)</text>
        <dbReference type="Rhea" id="RHEA:71815"/>
        <dbReference type="ChEBI" id="CHEBI:57261"/>
    </reaction>
</comment>
<dbReference type="FunFam" id="3.30.60.30:FF:000048">
    <property type="entry name" value="Solute carrier organic anion transporter family member"/>
    <property type="match status" value="1"/>
</dbReference>
<feature type="transmembrane region" description="Helical" evidence="15">
    <location>
        <begin position="345"/>
        <end position="363"/>
    </location>
</feature>
<dbReference type="GO" id="GO:0006869">
    <property type="term" value="P:lipid transport"/>
    <property type="evidence" value="ECO:0007669"/>
    <property type="project" value="UniProtKB-KW"/>
</dbReference>